<feature type="transmembrane region" description="Helical" evidence="8">
    <location>
        <begin position="376"/>
        <end position="398"/>
    </location>
</feature>
<name>A0ABU3NRT1_9CHLR</name>
<dbReference type="PROSITE" id="PS50928">
    <property type="entry name" value="ABC_TM1"/>
    <property type="match status" value="2"/>
</dbReference>
<dbReference type="EMBL" id="JAUHMF010000002">
    <property type="protein sequence ID" value="MDT8898566.1"/>
    <property type="molecule type" value="Genomic_DNA"/>
</dbReference>
<feature type="transmembrane region" description="Helical" evidence="8">
    <location>
        <begin position="493"/>
        <end position="520"/>
    </location>
</feature>
<keyword evidence="7 8" id="KW-0472">Membrane</keyword>
<proteinExistence type="inferred from homology"/>
<evidence type="ECO:0000313" key="11">
    <source>
        <dbReference type="Proteomes" id="UP001254165"/>
    </source>
</evidence>
<dbReference type="SUPFAM" id="SSF161098">
    <property type="entry name" value="MetI-like"/>
    <property type="match status" value="2"/>
</dbReference>
<evidence type="ECO:0000313" key="10">
    <source>
        <dbReference type="EMBL" id="MDT8898566.1"/>
    </source>
</evidence>
<keyword evidence="4" id="KW-0997">Cell inner membrane</keyword>
<comment type="caution">
    <text evidence="10">The sequence shown here is derived from an EMBL/GenBank/DDBJ whole genome shotgun (WGS) entry which is preliminary data.</text>
</comment>
<evidence type="ECO:0000256" key="1">
    <source>
        <dbReference type="ARBA" id="ARBA00004429"/>
    </source>
</evidence>
<feature type="transmembrane region" description="Helical" evidence="8">
    <location>
        <begin position="106"/>
        <end position="128"/>
    </location>
</feature>
<dbReference type="InterPro" id="IPR035906">
    <property type="entry name" value="MetI-like_sf"/>
</dbReference>
<feature type="transmembrane region" description="Helical" evidence="8">
    <location>
        <begin position="540"/>
        <end position="564"/>
    </location>
</feature>
<feature type="domain" description="ABC transmembrane type-1" evidence="9">
    <location>
        <begin position="68"/>
        <end position="275"/>
    </location>
</feature>
<feature type="transmembrane region" description="Helical" evidence="8">
    <location>
        <begin position="210"/>
        <end position="232"/>
    </location>
</feature>
<comment type="similarity">
    <text evidence="8">Belongs to the binding-protein-dependent transport system permease family.</text>
</comment>
<dbReference type="Pfam" id="PF00528">
    <property type="entry name" value="BPD_transp_1"/>
    <property type="match status" value="2"/>
</dbReference>
<evidence type="ECO:0000256" key="5">
    <source>
        <dbReference type="ARBA" id="ARBA00022692"/>
    </source>
</evidence>
<feature type="transmembrane region" description="Helical" evidence="8">
    <location>
        <begin position="410"/>
        <end position="430"/>
    </location>
</feature>
<protein>
    <submittedName>
        <fullName evidence="10">Iron ABC transporter permease</fullName>
    </submittedName>
</protein>
<dbReference type="Proteomes" id="UP001254165">
    <property type="component" value="Unassembled WGS sequence"/>
</dbReference>
<sequence>MSGTMPYPMGKTAARRTLWSTLVLWLPPLLFLLIFYFTPLLSILSLAGEALLREGLAAGLGARLWRPLRFTLWQAGLSTALTLLVGLPGAYLFGRFTFPGKGWLRVLTTLPFILPTVVVAAGFNALIGPRGWLNVLLMQALGLSEPPIRLMHSLGAILLAHVFYNTTIILRVVGSAWAQLDPRLEQAARVLGASPWRTLWEVTLPLLRPAILAATLLVFLFDFTSFGVILLLGGPRFATLEVEIYLQALQMLNLPLAGLLSVVQLACTLIFLLLYQRVAAQVNVPVTPRVQGEGIHSPHTPGERAFVVGMVGVLGVLLLLPMAALPLRSVARLEAARGERRTVTPGLTLDYYRELFINRRGSYFYVPPIQAARNSLLYAGATMALALSLGGLTTAAMTRLRRPPRWLDPLLMLPLGTSAVTLGLGFIVVFNRPPLVARDFPLMIPIAHTLVALPFVVRTLQPALAAIPTNLRQAAAVLGASPWRVWWEVDFPIVLRAVIVAAVFAFTASLGEFGATMFLVRPEYPTVPVAIYRFISQPGALNYGQALAMSTILMALCGLGVAVIERLRLPGWPQTW</sequence>
<evidence type="ECO:0000256" key="7">
    <source>
        <dbReference type="ARBA" id="ARBA00023136"/>
    </source>
</evidence>
<dbReference type="PANTHER" id="PTHR43357:SF4">
    <property type="entry name" value="INNER MEMBRANE ABC TRANSPORTER PERMEASE PROTEIN YDCV"/>
    <property type="match status" value="1"/>
</dbReference>
<dbReference type="Gene3D" id="1.10.3720.10">
    <property type="entry name" value="MetI-like"/>
    <property type="match status" value="2"/>
</dbReference>
<keyword evidence="5 8" id="KW-0812">Transmembrane</keyword>
<keyword evidence="11" id="KW-1185">Reference proteome</keyword>
<keyword evidence="6 8" id="KW-1133">Transmembrane helix</keyword>
<organism evidence="10 11">
    <name type="scientific">Thermanaerothrix solaris</name>
    <dbReference type="NCBI Taxonomy" id="3058434"/>
    <lineage>
        <taxon>Bacteria</taxon>
        <taxon>Bacillati</taxon>
        <taxon>Chloroflexota</taxon>
        <taxon>Anaerolineae</taxon>
        <taxon>Anaerolineales</taxon>
        <taxon>Anaerolineaceae</taxon>
        <taxon>Thermanaerothrix</taxon>
    </lineage>
</organism>
<evidence type="ECO:0000256" key="4">
    <source>
        <dbReference type="ARBA" id="ARBA00022519"/>
    </source>
</evidence>
<evidence type="ECO:0000259" key="9">
    <source>
        <dbReference type="PROSITE" id="PS50928"/>
    </source>
</evidence>
<evidence type="ECO:0000256" key="8">
    <source>
        <dbReference type="RuleBase" id="RU363032"/>
    </source>
</evidence>
<dbReference type="CDD" id="cd06261">
    <property type="entry name" value="TM_PBP2"/>
    <property type="match status" value="2"/>
</dbReference>
<comment type="subcellular location">
    <subcellularLocation>
        <location evidence="1">Cell inner membrane</location>
        <topology evidence="1">Multi-pass membrane protein</topology>
    </subcellularLocation>
    <subcellularLocation>
        <location evidence="8">Cell membrane</location>
        <topology evidence="8">Multi-pass membrane protein</topology>
    </subcellularLocation>
</comment>
<feature type="domain" description="ABC transmembrane type-1" evidence="9">
    <location>
        <begin position="372"/>
        <end position="564"/>
    </location>
</feature>
<evidence type="ECO:0000256" key="3">
    <source>
        <dbReference type="ARBA" id="ARBA00022475"/>
    </source>
</evidence>
<dbReference type="RefSeq" id="WP_315625228.1">
    <property type="nucleotide sequence ID" value="NZ_JAUHMF010000002.1"/>
</dbReference>
<evidence type="ECO:0000256" key="2">
    <source>
        <dbReference type="ARBA" id="ARBA00022448"/>
    </source>
</evidence>
<feature type="transmembrane region" description="Helical" evidence="8">
    <location>
        <begin position="71"/>
        <end position="94"/>
    </location>
</feature>
<dbReference type="InterPro" id="IPR000515">
    <property type="entry name" value="MetI-like"/>
</dbReference>
<reference evidence="10 11" key="1">
    <citation type="submission" date="2023-07" db="EMBL/GenBank/DDBJ databases">
        <title>Novel species of Thermanaerothrix with wide hydrolytic capabilities.</title>
        <authorList>
            <person name="Zayulina K.S."/>
            <person name="Podosokorskaya O.A."/>
            <person name="Elcheninov A.G."/>
        </authorList>
    </citation>
    <scope>NUCLEOTIDE SEQUENCE [LARGE SCALE GENOMIC DNA]</scope>
    <source>
        <strain evidence="10 11">4228-RoL</strain>
    </source>
</reference>
<dbReference type="PANTHER" id="PTHR43357">
    <property type="entry name" value="INNER MEMBRANE ABC TRANSPORTER PERMEASE PROTEIN YDCV"/>
    <property type="match status" value="1"/>
</dbReference>
<keyword evidence="3" id="KW-1003">Cell membrane</keyword>
<feature type="transmembrane region" description="Helical" evidence="8">
    <location>
        <begin position="252"/>
        <end position="275"/>
    </location>
</feature>
<evidence type="ECO:0000256" key="6">
    <source>
        <dbReference type="ARBA" id="ARBA00022989"/>
    </source>
</evidence>
<keyword evidence="2 8" id="KW-0813">Transport</keyword>
<gene>
    <name evidence="10" type="ORF">QYE77_09820</name>
</gene>
<accession>A0ABU3NRT1</accession>
<feature type="transmembrane region" description="Helical" evidence="8">
    <location>
        <begin position="305"/>
        <end position="324"/>
    </location>
</feature>